<dbReference type="GO" id="GO:0015833">
    <property type="term" value="P:peptide transport"/>
    <property type="evidence" value="ECO:0007669"/>
    <property type="project" value="TreeGrafter"/>
</dbReference>
<evidence type="ECO:0000259" key="5">
    <source>
        <dbReference type="Pfam" id="PF00496"/>
    </source>
</evidence>
<comment type="caution">
    <text evidence="6">The sequence shown here is derived from an EMBL/GenBank/DDBJ whole genome shotgun (WGS) entry which is preliminary data.</text>
</comment>
<dbReference type="GO" id="GO:0042597">
    <property type="term" value="C:periplasmic space"/>
    <property type="evidence" value="ECO:0007669"/>
    <property type="project" value="UniProtKB-ARBA"/>
</dbReference>
<reference evidence="6" key="1">
    <citation type="submission" date="2020-07" db="EMBL/GenBank/DDBJ databases">
        <title>Huge and variable diversity of episymbiotic CPR bacteria and DPANN archaea in groundwater ecosystems.</title>
        <authorList>
            <person name="He C.Y."/>
            <person name="Keren R."/>
            <person name="Whittaker M."/>
            <person name="Farag I.F."/>
            <person name="Doudna J."/>
            <person name="Cate J.H.D."/>
            <person name="Banfield J.F."/>
        </authorList>
    </citation>
    <scope>NUCLEOTIDE SEQUENCE</scope>
    <source>
        <strain evidence="6">NC_groundwater_972_Pr1_S-0.2um_49_27</strain>
    </source>
</reference>
<evidence type="ECO:0000256" key="4">
    <source>
        <dbReference type="SAM" id="Phobius"/>
    </source>
</evidence>
<dbReference type="PANTHER" id="PTHR30290:SF9">
    <property type="entry name" value="OLIGOPEPTIDE-BINDING PROTEIN APPA"/>
    <property type="match status" value="1"/>
</dbReference>
<keyword evidence="3" id="KW-0732">Signal</keyword>
<dbReference type="Pfam" id="PF00496">
    <property type="entry name" value="SBP_bac_5"/>
    <property type="match status" value="1"/>
</dbReference>
<dbReference type="PROSITE" id="PS01040">
    <property type="entry name" value="SBP_BACTERIAL_5"/>
    <property type="match status" value="1"/>
</dbReference>
<dbReference type="GO" id="GO:0043190">
    <property type="term" value="C:ATP-binding cassette (ABC) transporter complex"/>
    <property type="evidence" value="ECO:0007669"/>
    <property type="project" value="InterPro"/>
</dbReference>
<dbReference type="PIRSF" id="PIRSF002741">
    <property type="entry name" value="MppA"/>
    <property type="match status" value="1"/>
</dbReference>
<comment type="similarity">
    <text evidence="1">Belongs to the bacterial solute-binding protein 5 family.</text>
</comment>
<evidence type="ECO:0000256" key="2">
    <source>
        <dbReference type="ARBA" id="ARBA00022448"/>
    </source>
</evidence>
<organism evidence="6 7">
    <name type="scientific">Candidatus Sungiibacteriota bacterium</name>
    <dbReference type="NCBI Taxonomy" id="2750080"/>
    <lineage>
        <taxon>Bacteria</taxon>
        <taxon>Candidatus Sungiibacteriota</taxon>
    </lineage>
</organism>
<dbReference type="Gene3D" id="3.10.105.10">
    <property type="entry name" value="Dipeptide-binding Protein, Domain 3"/>
    <property type="match status" value="1"/>
</dbReference>
<keyword evidence="2" id="KW-0813">Transport</keyword>
<dbReference type="PANTHER" id="PTHR30290">
    <property type="entry name" value="PERIPLASMIC BINDING COMPONENT OF ABC TRANSPORTER"/>
    <property type="match status" value="1"/>
</dbReference>
<sequence>MTEKGTSGINQSPRPGFPQNPWKALSFRDWLYVPHIFSRTERALFFFCIALTVISGVTSGTLVFLHLTHPVPAIGGIFREGEVRPPERVNPLFLSSNDTDRDLVELIFSKLFVYDGKGNLTPDLAENYSISADGKSYTIALKKNAKWHDGTPLTADDVVFTVKTIQDPSYKSSLRPNWQGVTIERLGDYSVRFVLKQPYSPFLQNLALAIIPRHIWDNVSAEAASLSEANLKPTGSGPYTFKSMSRNAAGAVTKYVLERNRDYYRAGPYIETVEFTFYDSPDQLVQAFEAKNIDGVSVVSQKKVDFFKSLGGNAPAVKMPRIFAIFLNDSNPVLKDKLIRQALALAIPKDELIKKVLGGGALPIESPIPPGTFGYNGQINKTAYDPNAARAILAKAGWKDLNGDGLLEKKAAKKKDKPIPLKITLATSDWSDLKNSANAIKEYWKAIGVDAEINAMPIDDLESNVIRPRHYDALLFGEILGHDPDPFAFWHSSQIKDPGLNIALYHSALVDNLLEDARRSTDQSRIEADYQKFQEAIHRDFPTIFLYSPTYTYIYRSNVKGLDIQTFIIPAERFDTFNSWYIKTKRVFHA</sequence>
<dbReference type="AlphaFoldDB" id="A0A9D6LSJ2"/>
<dbReference type="InterPro" id="IPR039424">
    <property type="entry name" value="SBP_5"/>
</dbReference>
<keyword evidence="4" id="KW-0812">Transmembrane</keyword>
<proteinExistence type="inferred from homology"/>
<protein>
    <recommendedName>
        <fullName evidence="5">Solute-binding protein family 5 domain-containing protein</fullName>
    </recommendedName>
</protein>
<gene>
    <name evidence="6" type="ORF">HY220_00940</name>
</gene>
<evidence type="ECO:0000256" key="1">
    <source>
        <dbReference type="ARBA" id="ARBA00005695"/>
    </source>
</evidence>
<dbReference type="SUPFAM" id="SSF53850">
    <property type="entry name" value="Periplasmic binding protein-like II"/>
    <property type="match status" value="1"/>
</dbReference>
<evidence type="ECO:0000313" key="6">
    <source>
        <dbReference type="EMBL" id="MBI3627301.1"/>
    </source>
</evidence>
<evidence type="ECO:0000313" key="7">
    <source>
        <dbReference type="Proteomes" id="UP000808388"/>
    </source>
</evidence>
<dbReference type="Gene3D" id="3.40.190.10">
    <property type="entry name" value="Periplasmic binding protein-like II"/>
    <property type="match status" value="1"/>
</dbReference>
<evidence type="ECO:0000256" key="3">
    <source>
        <dbReference type="ARBA" id="ARBA00022729"/>
    </source>
</evidence>
<dbReference type="Gene3D" id="3.90.76.10">
    <property type="entry name" value="Dipeptide-binding Protein, Domain 1"/>
    <property type="match status" value="1"/>
</dbReference>
<keyword evidence="4" id="KW-1133">Transmembrane helix</keyword>
<name>A0A9D6LSJ2_9BACT</name>
<dbReference type="EMBL" id="JACQCQ010000002">
    <property type="protein sequence ID" value="MBI3627301.1"/>
    <property type="molecule type" value="Genomic_DNA"/>
</dbReference>
<dbReference type="InterPro" id="IPR023765">
    <property type="entry name" value="SBP_5_CS"/>
</dbReference>
<dbReference type="GO" id="GO:1904680">
    <property type="term" value="F:peptide transmembrane transporter activity"/>
    <property type="evidence" value="ECO:0007669"/>
    <property type="project" value="TreeGrafter"/>
</dbReference>
<dbReference type="InterPro" id="IPR030678">
    <property type="entry name" value="Peptide/Ni-bd"/>
</dbReference>
<dbReference type="Proteomes" id="UP000808388">
    <property type="component" value="Unassembled WGS sequence"/>
</dbReference>
<feature type="domain" description="Solute-binding protein family 5" evidence="5">
    <location>
        <begin position="120"/>
        <end position="491"/>
    </location>
</feature>
<keyword evidence="4" id="KW-0472">Membrane</keyword>
<dbReference type="InterPro" id="IPR000914">
    <property type="entry name" value="SBP_5_dom"/>
</dbReference>
<accession>A0A9D6LSJ2</accession>
<feature type="transmembrane region" description="Helical" evidence="4">
    <location>
        <begin position="44"/>
        <end position="67"/>
    </location>
</feature>